<accession>A0ABQ5TV77</accession>
<evidence type="ECO:0000313" key="2">
    <source>
        <dbReference type="Proteomes" id="UP001161423"/>
    </source>
</evidence>
<name>A0ABQ5TV77_9GAMM</name>
<comment type="caution">
    <text evidence="1">The sequence shown here is derived from an EMBL/GenBank/DDBJ whole genome shotgun (WGS) entry which is preliminary data.</text>
</comment>
<protein>
    <submittedName>
        <fullName evidence="1">Uncharacterized protein</fullName>
    </submittedName>
</protein>
<dbReference type="Proteomes" id="UP001161423">
    <property type="component" value="Unassembled WGS sequence"/>
</dbReference>
<reference evidence="1" key="2">
    <citation type="submission" date="2023-01" db="EMBL/GenBank/DDBJ databases">
        <title>Draft genome sequence of Methylophaga thalassica strain NBRC 102424.</title>
        <authorList>
            <person name="Sun Q."/>
            <person name="Mori K."/>
        </authorList>
    </citation>
    <scope>NUCLEOTIDE SEQUENCE</scope>
    <source>
        <strain evidence="1">NBRC 102424</strain>
    </source>
</reference>
<keyword evidence="2" id="KW-1185">Reference proteome</keyword>
<proteinExistence type="predicted"/>
<dbReference type="RefSeq" id="WP_284723200.1">
    <property type="nucleotide sequence ID" value="NZ_BSND01000005.1"/>
</dbReference>
<sequence>MNKNTVSMIGLHVSKNEITELPDGLFLIEKTYNGQKFSVTHDDLTAGIEAMKSLIESNCMRAITQPSQ</sequence>
<gene>
    <name evidence="1" type="ORF">GCM10007891_19350</name>
</gene>
<reference evidence="1" key="1">
    <citation type="journal article" date="2014" name="Int. J. Syst. Evol. Microbiol.">
        <title>Complete genome of a new Firmicutes species belonging to the dominant human colonic microbiota ('Ruminococcus bicirculans') reveals two chromosomes and a selective capacity to utilize plant glucans.</title>
        <authorList>
            <consortium name="NISC Comparative Sequencing Program"/>
            <person name="Wegmann U."/>
            <person name="Louis P."/>
            <person name="Goesmann A."/>
            <person name="Henrissat B."/>
            <person name="Duncan S.H."/>
            <person name="Flint H.J."/>
        </authorList>
    </citation>
    <scope>NUCLEOTIDE SEQUENCE</scope>
    <source>
        <strain evidence="1">NBRC 102424</strain>
    </source>
</reference>
<dbReference type="EMBL" id="BSND01000005">
    <property type="protein sequence ID" value="GLQ00082.1"/>
    <property type="molecule type" value="Genomic_DNA"/>
</dbReference>
<evidence type="ECO:0000313" key="1">
    <source>
        <dbReference type="EMBL" id="GLQ00082.1"/>
    </source>
</evidence>
<organism evidence="1 2">
    <name type="scientific">Methylophaga thalassica</name>
    <dbReference type="NCBI Taxonomy" id="40223"/>
    <lineage>
        <taxon>Bacteria</taxon>
        <taxon>Pseudomonadati</taxon>
        <taxon>Pseudomonadota</taxon>
        <taxon>Gammaproteobacteria</taxon>
        <taxon>Thiotrichales</taxon>
        <taxon>Piscirickettsiaceae</taxon>
        <taxon>Methylophaga</taxon>
    </lineage>
</organism>